<evidence type="ECO:0000256" key="2">
    <source>
        <dbReference type="SAM" id="SignalP"/>
    </source>
</evidence>
<gene>
    <name evidence="3" type="ORF">ACFSUD_14930</name>
</gene>
<sequence length="118" mass="12172">MTFASHRGLAVLAVTATVFGAGAGFAADHEVLITEGAYFPSLTYAQPGDRLIFINSSDAAQTVTGAEESWSSGPIPIDGSFVLDLAEEIPQGFSGPGLEDGEMLEGSFTFEPAPTTDG</sequence>
<evidence type="ECO:0000313" key="4">
    <source>
        <dbReference type="Proteomes" id="UP001597474"/>
    </source>
</evidence>
<dbReference type="Proteomes" id="UP001597474">
    <property type="component" value="Unassembled WGS sequence"/>
</dbReference>
<dbReference type="RefSeq" id="WP_386375297.1">
    <property type="nucleotide sequence ID" value="NZ_JBHUMP010000014.1"/>
</dbReference>
<feature type="region of interest" description="Disordered" evidence="1">
    <location>
        <begin position="94"/>
        <end position="118"/>
    </location>
</feature>
<feature type="signal peptide" evidence="2">
    <location>
        <begin position="1"/>
        <end position="26"/>
    </location>
</feature>
<organism evidence="3 4">
    <name type="scientific">Sulfitobacter aestuarii</name>
    <dbReference type="NCBI Taxonomy" id="2161676"/>
    <lineage>
        <taxon>Bacteria</taxon>
        <taxon>Pseudomonadati</taxon>
        <taxon>Pseudomonadota</taxon>
        <taxon>Alphaproteobacteria</taxon>
        <taxon>Rhodobacterales</taxon>
        <taxon>Roseobacteraceae</taxon>
        <taxon>Sulfitobacter</taxon>
    </lineage>
</organism>
<proteinExistence type="predicted"/>
<protein>
    <recommendedName>
        <fullName evidence="5">Plastocyanin</fullName>
    </recommendedName>
</protein>
<name>A0ABW5U6N9_9RHOB</name>
<keyword evidence="4" id="KW-1185">Reference proteome</keyword>
<feature type="chain" id="PRO_5047345080" description="Plastocyanin" evidence="2">
    <location>
        <begin position="27"/>
        <end position="118"/>
    </location>
</feature>
<accession>A0ABW5U6N9</accession>
<reference evidence="4" key="1">
    <citation type="journal article" date="2019" name="Int. J. Syst. Evol. Microbiol.">
        <title>The Global Catalogue of Microorganisms (GCM) 10K type strain sequencing project: providing services to taxonomists for standard genome sequencing and annotation.</title>
        <authorList>
            <consortium name="The Broad Institute Genomics Platform"/>
            <consortium name="The Broad Institute Genome Sequencing Center for Infectious Disease"/>
            <person name="Wu L."/>
            <person name="Ma J."/>
        </authorList>
    </citation>
    <scope>NUCLEOTIDE SEQUENCE [LARGE SCALE GENOMIC DNA]</scope>
    <source>
        <strain evidence="4">TISTR 2562</strain>
    </source>
</reference>
<dbReference type="EMBL" id="JBHUMP010000014">
    <property type="protein sequence ID" value="MFD2740876.1"/>
    <property type="molecule type" value="Genomic_DNA"/>
</dbReference>
<dbReference type="InterPro" id="IPR008972">
    <property type="entry name" value="Cupredoxin"/>
</dbReference>
<keyword evidence="2" id="KW-0732">Signal</keyword>
<evidence type="ECO:0008006" key="5">
    <source>
        <dbReference type="Google" id="ProtNLM"/>
    </source>
</evidence>
<evidence type="ECO:0000313" key="3">
    <source>
        <dbReference type="EMBL" id="MFD2740876.1"/>
    </source>
</evidence>
<comment type="caution">
    <text evidence="3">The sequence shown here is derived from an EMBL/GenBank/DDBJ whole genome shotgun (WGS) entry which is preliminary data.</text>
</comment>
<dbReference type="SUPFAM" id="SSF49503">
    <property type="entry name" value="Cupredoxins"/>
    <property type="match status" value="1"/>
</dbReference>
<evidence type="ECO:0000256" key="1">
    <source>
        <dbReference type="SAM" id="MobiDB-lite"/>
    </source>
</evidence>